<dbReference type="GO" id="GO:0007018">
    <property type="term" value="P:microtubule-based movement"/>
    <property type="evidence" value="ECO:0007669"/>
    <property type="project" value="InterPro"/>
</dbReference>
<feature type="compositionally biased region" description="Basic and acidic residues" evidence="12">
    <location>
        <begin position="2326"/>
        <end position="2344"/>
    </location>
</feature>
<dbReference type="GO" id="GO:0008608">
    <property type="term" value="P:attachment of spindle microtubules to kinetochore"/>
    <property type="evidence" value="ECO:0007669"/>
    <property type="project" value="UniProtKB-ARBA"/>
</dbReference>
<feature type="coiled-coil region" evidence="11">
    <location>
        <begin position="338"/>
        <end position="365"/>
    </location>
</feature>
<feature type="compositionally biased region" description="Polar residues" evidence="12">
    <location>
        <begin position="2306"/>
        <end position="2316"/>
    </location>
</feature>
<evidence type="ECO:0000313" key="14">
    <source>
        <dbReference type="Ensembl" id="ENSSSCP00070031073.1"/>
    </source>
</evidence>
<evidence type="ECO:0000256" key="8">
    <source>
        <dbReference type="ARBA" id="ARBA00070169"/>
    </source>
</evidence>
<evidence type="ECO:0000256" key="3">
    <source>
        <dbReference type="ARBA" id="ARBA00022741"/>
    </source>
</evidence>
<dbReference type="GO" id="GO:0008017">
    <property type="term" value="F:microtubule binding"/>
    <property type="evidence" value="ECO:0007669"/>
    <property type="project" value="InterPro"/>
</dbReference>
<dbReference type="InterPro" id="IPR019821">
    <property type="entry name" value="Kinesin_motor_CS"/>
</dbReference>
<dbReference type="Pfam" id="PF00225">
    <property type="entry name" value="Kinesin"/>
    <property type="match status" value="1"/>
</dbReference>
<evidence type="ECO:0000256" key="4">
    <source>
        <dbReference type="ARBA" id="ARBA00022840"/>
    </source>
</evidence>
<feature type="coiled-coil region" evidence="11">
    <location>
        <begin position="711"/>
        <end position="745"/>
    </location>
</feature>
<evidence type="ECO:0000313" key="15">
    <source>
        <dbReference type="Proteomes" id="UP000314985"/>
    </source>
</evidence>
<feature type="region of interest" description="Disordered" evidence="12">
    <location>
        <begin position="2373"/>
        <end position="2401"/>
    </location>
</feature>
<dbReference type="GO" id="GO:0000779">
    <property type="term" value="C:condensed chromosome, centromeric region"/>
    <property type="evidence" value="ECO:0007669"/>
    <property type="project" value="UniProtKB-ARBA"/>
</dbReference>
<accession>A0A4X1US45</accession>
<dbReference type="GO" id="GO:0007051">
    <property type="term" value="P:spindle organization"/>
    <property type="evidence" value="ECO:0007669"/>
    <property type="project" value="UniProtKB-ARBA"/>
</dbReference>
<feature type="coiled-coil region" evidence="11">
    <location>
        <begin position="1085"/>
        <end position="1244"/>
    </location>
</feature>
<dbReference type="Proteomes" id="UP000314985">
    <property type="component" value="Chromosome 8"/>
</dbReference>
<evidence type="ECO:0000256" key="9">
    <source>
        <dbReference type="ARBA" id="ARBA00081766"/>
    </source>
</evidence>
<feature type="binding site" evidence="10">
    <location>
        <begin position="86"/>
        <end position="93"/>
    </location>
    <ligand>
        <name>ATP</name>
        <dbReference type="ChEBI" id="CHEBI:30616"/>
    </ligand>
</feature>
<feature type="coiled-coil region" evidence="11">
    <location>
        <begin position="1786"/>
        <end position="1855"/>
    </location>
</feature>
<feature type="compositionally biased region" description="Polar residues" evidence="12">
    <location>
        <begin position="2208"/>
        <end position="2228"/>
    </location>
</feature>
<keyword evidence="2" id="KW-0963">Cytoplasm</keyword>
<organism evidence="14 15">
    <name type="scientific">Sus scrofa</name>
    <name type="common">Pig</name>
    <dbReference type="NCBI Taxonomy" id="9823"/>
    <lineage>
        <taxon>Eukaryota</taxon>
        <taxon>Metazoa</taxon>
        <taxon>Chordata</taxon>
        <taxon>Craniata</taxon>
        <taxon>Vertebrata</taxon>
        <taxon>Euteleostomi</taxon>
        <taxon>Mammalia</taxon>
        <taxon>Eutheria</taxon>
        <taxon>Laurasiatheria</taxon>
        <taxon>Artiodactyla</taxon>
        <taxon>Suina</taxon>
        <taxon>Suidae</taxon>
        <taxon>Sus</taxon>
    </lineage>
</organism>
<dbReference type="InterPro" id="IPR027417">
    <property type="entry name" value="P-loop_NTPase"/>
</dbReference>
<dbReference type="SMART" id="SM00129">
    <property type="entry name" value="KISc"/>
    <property type="match status" value="1"/>
</dbReference>
<evidence type="ECO:0000256" key="11">
    <source>
        <dbReference type="SAM" id="Coils"/>
    </source>
</evidence>
<dbReference type="InterPro" id="IPR036961">
    <property type="entry name" value="Kinesin_motor_dom_sf"/>
</dbReference>
<protein>
    <recommendedName>
        <fullName evidence="8">Centromere-associated protein E</fullName>
    </recommendedName>
    <alternativeName>
        <fullName evidence="9">Centromere protein E</fullName>
    </alternativeName>
</protein>
<feature type="coiled-coil region" evidence="11">
    <location>
        <begin position="2243"/>
        <end position="2291"/>
    </location>
</feature>
<dbReference type="PROSITE" id="PS50067">
    <property type="entry name" value="KINESIN_MOTOR_2"/>
    <property type="match status" value="1"/>
</dbReference>
<dbReference type="Gene3D" id="3.40.850.10">
    <property type="entry name" value="Kinesin motor domain"/>
    <property type="match status" value="1"/>
</dbReference>
<feature type="coiled-coil region" evidence="11">
    <location>
        <begin position="1611"/>
        <end position="1714"/>
    </location>
</feature>
<evidence type="ECO:0000256" key="10">
    <source>
        <dbReference type="PROSITE-ProRule" id="PRU00283"/>
    </source>
</evidence>
<dbReference type="Ensembl" id="ENSSSCT00070037153.1">
    <property type="protein sequence ID" value="ENSSSCP00070031073.1"/>
    <property type="gene ID" value="ENSSSCG00070018328.1"/>
</dbReference>
<feature type="coiled-coil region" evidence="11">
    <location>
        <begin position="489"/>
        <end position="671"/>
    </location>
</feature>
<dbReference type="PANTHER" id="PTHR47968:SF75">
    <property type="entry name" value="CENTROMERE-ASSOCIATED PROTEIN E"/>
    <property type="match status" value="1"/>
</dbReference>
<reference evidence="14 15" key="1">
    <citation type="submission" date="2017-08" db="EMBL/GenBank/DDBJ databases">
        <title>USMARCv1.0.</title>
        <authorList>
            <person name="Hannum G.I."/>
            <person name="Koren S."/>
            <person name="Schroeder S.G."/>
            <person name="Chin S.C."/>
            <person name="Nonneman D.J."/>
            <person name="Becker S.A."/>
            <person name="Rosen B.D."/>
            <person name="Bickhart D.M."/>
            <person name="Putnam N.H."/>
            <person name="Green R.E."/>
            <person name="Tuggle C.K."/>
            <person name="Liu H."/>
            <person name="Rohrer G.A."/>
            <person name="Warr A."/>
            <person name="Hall R."/>
            <person name="Kim K."/>
            <person name="Hume D.A."/>
            <person name="Talbot R."/>
            <person name="Chow W."/>
            <person name="Howe K."/>
            <person name="Schwartz A.S."/>
            <person name="Watson M."/>
            <person name="Archibald A.L."/>
            <person name="Phillippy A.M."/>
            <person name="Smith T.P.L."/>
        </authorList>
    </citation>
    <scope>NUCLEOTIDE SEQUENCE [LARGE SCALE GENOMIC DNA]</scope>
</reference>
<dbReference type="Gene3D" id="1.10.287.1490">
    <property type="match status" value="1"/>
</dbReference>
<dbReference type="GO" id="GO:0003777">
    <property type="term" value="F:microtubule motor activity"/>
    <property type="evidence" value="ECO:0007669"/>
    <property type="project" value="InterPro"/>
</dbReference>
<feature type="coiled-coil region" evidence="11">
    <location>
        <begin position="1269"/>
        <end position="1571"/>
    </location>
</feature>
<dbReference type="GO" id="GO:0030071">
    <property type="term" value="P:regulation of mitotic metaphase/anaphase transition"/>
    <property type="evidence" value="ECO:0007669"/>
    <property type="project" value="UniProtKB-ARBA"/>
</dbReference>
<comment type="similarity">
    <text evidence="10">Belongs to the TRAFAC class myosin-kinesin ATPase superfamily. Kinesin family.</text>
</comment>
<dbReference type="GO" id="GO:0000280">
    <property type="term" value="P:nuclear division"/>
    <property type="evidence" value="ECO:0007669"/>
    <property type="project" value="UniProtKB-ARBA"/>
</dbReference>
<feature type="domain" description="Kinesin motor" evidence="13">
    <location>
        <begin position="6"/>
        <end position="329"/>
    </location>
</feature>
<sequence length="2401" mass="280736">MAEEGAVAVCVRVRPLNSREEALGNDTQVYWKTDNNTIYQVDGSKSFNFDRVFHSNETTKNVYEEIAVPIIDSAIQGYNGTIFAYGQTASGKTYTMMGSQDYLGVIPRAIHDIFQKIKKFPDREFLLRVSYMEIYNETITDLLCDTQKMKPLVIREDFNRNVYVADLTEEVVYTSEMALKWITKGEKNRHYGITKMNQRSSRSHTIFRMILESREKGEPSNCEGSVKVSHLNLVDLAGSERAAQTGAEGLRLKEGCNINRSLFILGQVIKKLSDGQVGGFINYRDSKLTRILQNSLGGNAKTRIICTITPVSFDETLTTLQFASTAKYMKNTPYVNEVSSDEALLKRYRKEIMDLKKQLEEVSLETRAQAMEKDQLAQLLEEKDLLQKVQIEKIQNLTRMLVTSSSLTSQQELKAKKKRRVTWCLGKINKMKDSKYVNEFNMPMNITTRTHKAAVSLGEIDESLCSESDVFSNTLTEIEWNPATKLLSQENLESELSSLRANYDNLVLDYEQLRRENEEMELKLKEKNDLDEFEALERKAEKDQEMQLIHEISTLKNLVKNAEVYNQDLENELSSKVELLKEKEDQIKKLRKYIDSQKSESVKMDLSYSLENTEDLKQMKQTLLDAETVALDAKRESAFLRSENLNLKEKMKELTSMCKQMENDIQLYQSHLEVKKKMQVDLEKELQSSFNEIAKLTSLIDGKVPKDLLSNLELERKITYLQKELSKEVEENEALRKEVNLLSELKSLPSEVEMLKKEVNDKSEELYIITSEKDKLFSEVVHKESRIQGLLEEIGKTKVDLATSQSNYESADQEFQDQNHHDEFELNQEIGNLSKEAQELGLHLDALKTELSHKTQELQQKTAENEERLKEVEELKEQLENRESKLHTVEKEKTLITEKLQQTLVEVKTLTQEKDDQKQLQESLQIERDQLKSDIQDTINMNIDTQEQLRNALESLKQHQETINTLKMKISEETSKNLHIEESLDTKNAFQEKGSHNETSQTCSSVEDNELMEQQRKILSLTQEKNELQQMLENITAEKEQLKTDLRENIEMTIENQQELRVLGDELKRQQEIVAQEKNHTIKKEEELSRTCEKLIEVEEKLKEKSQQLQEKQQQLLSVQEEMRTMQKKMNEMENLKNELKTQELTLEHLKIEKLELAQKLHENYEEMKFIIKERNDLKELQESFETERNKLKGYIKEIEATGLETKEELKMAHIHLREHQETIEELRRNISQKAAQVTNIQKNLEKSSIELQEKVCLPSFLEQELLPNVKEVSDIQETMDELELLEKQSKTKDSAILASIEMEKHRLTEKLQESHEEIKTITKERDDLKVTKEALQIECDQLKEEIRETLAKHIETEEELKVVRGHLKEKEETISKLTVDLSEKATELSSIQQELEMTNVELQKKTQELREKQEQLISIKEIKLKEHLKAKDASLQRTESERLSLAEKLQTSQEEVKTIIKERMNYQLRENIKELIQELQEEEHQLKMKDVSETQEKLREIENLKKQLEAQKSTLENTEMENIRLTQRLHENLEEITSVTKERDDLRSVEETLKVERDQLKENLRETMIRDLEKQEELRIAHMNLKEHQETICKLRGIVSEKTDEISNTQMDLENTNTALKAQAQELQEKEHQLLKLKNDLRENMYQTEQLKKQLEAQDSTLESIESEKLRLTQKLHENLEEIKSVTKERDDLRRMEGTLKMEQDQLRESLRETEAKDLKKQEELRIAHIHLKEDQEIIDKLRGLVSEKTDEISVIQMDLDDSNAKLQEKVLKEIIVTQKKLCDMERLKKEFKAQSLTLDKIEMENLNLAQKLHENLEEMKSVVKERDNLRRAEETLKLERDLLKEDLQETRDQQNNKEVVKYGKELLCDGNQHLIKSLREKCFRIKLLKKYSEMDNDYECLNRLSLDLKKEIETQKELSVRVKANLSLPYPETKQIQKFLTANQRYSMEFHRVVKKLEYVLSHITKTKEEQHDSINKFEMAFIDEVEKQNDLLIKIQHLQQDYAVPPRELRDVKLSQNLDLHIEEILKDFSESDFHSIKTEFQQVLSNRKEMTQFLEEWLNAHFDIEKLKNGIQKENDSICQVNNFYNNKVIALMNESTEFEEKNAAIAKEWEHNLKSMKEDNEKLFKDYQTLKISLTSGAIDQVTLGAKPYKEEIEDLKMKLVKIDLEKMKNAKEFEKEIASTKATVEYQKEVIRLLRENLRRNQQAQDTSMVSEHTDSQPSNKPLTCGGGSGIVQSTKVLILKNEYVRLEKEVSKLKQQNEQLIKQKNELLSNNHHLSNEVKTWKEKTLKREARKEVACENSPKSPIVTGTASKKRQHMPSHCKEQNLQDPGPKESPKSWFFDRRSKTLPIPPPVRYFDNSGLGLCPEQTSEAETVAPQPGLWHASSEEDVPECKIQ</sequence>
<dbReference type="GO" id="GO:0140694">
    <property type="term" value="P:membraneless organelle assembly"/>
    <property type="evidence" value="ECO:0007669"/>
    <property type="project" value="UniProtKB-ARBA"/>
</dbReference>
<keyword evidence="5 11" id="KW-0175">Coiled coil</keyword>
<dbReference type="GO" id="GO:0000278">
    <property type="term" value="P:mitotic cell cycle"/>
    <property type="evidence" value="ECO:0007669"/>
    <property type="project" value="UniProtKB-ARBA"/>
</dbReference>
<name>A0A4X1US45_PIG</name>
<feature type="coiled-coil region" evidence="11">
    <location>
        <begin position="1011"/>
        <end position="1052"/>
    </location>
</feature>
<reference evidence="14" key="2">
    <citation type="submission" date="2025-08" db="UniProtKB">
        <authorList>
            <consortium name="Ensembl"/>
        </authorList>
    </citation>
    <scope>IDENTIFICATION</scope>
</reference>
<evidence type="ECO:0000256" key="1">
    <source>
        <dbReference type="ARBA" id="ARBA00004245"/>
    </source>
</evidence>
<keyword evidence="6 10" id="KW-0505">Motor protein</keyword>
<dbReference type="InterPro" id="IPR001752">
    <property type="entry name" value="Kinesin_motor_dom"/>
</dbReference>
<comment type="subcellular location">
    <subcellularLocation>
        <location evidence="1">Cytoplasm</location>
        <location evidence="1">Cytoskeleton</location>
    </subcellularLocation>
</comment>
<dbReference type="SUPFAM" id="SSF52540">
    <property type="entry name" value="P-loop containing nucleoside triphosphate hydrolases"/>
    <property type="match status" value="1"/>
</dbReference>
<evidence type="ECO:0000256" key="6">
    <source>
        <dbReference type="ARBA" id="ARBA00023175"/>
    </source>
</evidence>
<keyword evidence="3 10" id="KW-0547">Nucleotide-binding</keyword>
<feature type="coiled-coil region" evidence="11">
    <location>
        <begin position="830"/>
        <end position="976"/>
    </location>
</feature>
<evidence type="ECO:0000256" key="7">
    <source>
        <dbReference type="ARBA" id="ARBA00023212"/>
    </source>
</evidence>
<dbReference type="PROSITE" id="PS00411">
    <property type="entry name" value="KINESIN_MOTOR_1"/>
    <property type="match status" value="1"/>
</dbReference>
<evidence type="ECO:0000259" key="13">
    <source>
        <dbReference type="PROSITE" id="PS50067"/>
    </source>
</evidence>
<dbReference type="FunFam" id="3.40.850.10:FF:000026">
    <property type="entry name" value="Centromere-associated protein E"/>
    <property type="match status" value="1"/>
</dbReference>
<evidence type="ECO:0000256" key="12">
    <source>
        <dbReference type="SAM" id="MobiDB-lite"/>
    </source>
</evidence>
<keyword evidence="7" id="KW-0206">Cytoskeleton</keyword>
<dbReference type="GO" id="GO:0005524">
    <property type="term" value="F:ATP binding"/>
    <property type="evidence" value="ECO:0007669"/>
    <property type="project" value="UniProtKB-UniRule"/>
</dbReference>
<dbReference type="PANTHER" id="PTHR47968">
    <property type="entry name" value="CENTROMERE PROTEIN E"/>
    <property type="match status" value="1"/>
</dbReference>
<dbReference type="GO" id="GO:0043515">
    <property type="term" value="F:kinetochore binding"/>
    <property type="evidence" value="ECO:0007669"/>
    <property type="project" value="UniProtKB-ARBA"/>
</dbReference>
<keyword evidence="4 10" id="KW-0067">ATP-binding</keyword>
<feature type="region of interest" description="Disordered" evidence="12">
    <location>
        <begin position="2299"/>
        <end position="2344"/>
    </location>
</feature>
<dbReference type="InterPro" id="IPR027640">
    <property type="entry name" value="Kinesin-like_fam"/>
</dbReference>
<proteinExistence type="inferred from homology"/>
<feature type="region of interest" description="Disordered" evidence="12">
    <location>
        <begin position="2208"/>
        <end position="2234"/>
    </location>
</feature>
<evidence type="ECO:0000256" key="2">
    <source>
        <dbReference type="ARBA" id="ARBA00022490"/>
    </source>
</evidence>
<dbReference type="CDD" id="cd01374">
    <property type="entry name" value="KISc_CENP_E"/>
    <property type="match status" value="1"/>
</dbReference>
<dbReference type="GO" id="GO:0005856">
    <property type="term" value="C:cytoskeleton"/>
    <property type="evidence" value="ECO:0007669"/>
    <property type="project" value="UniProtKB-SubCell"/>
</dbReference>
<dbReference type="PRINTS" id="PR00380">
    <property type="entry name" value="KINESINHEAVY"/>
</dbReference>
<evidence type="ECO:0000256" key="5">
    <source>
        <dbReference type="ARBA" id="ARBA00023054"/>
    </source>
</evidence>